<dbReference type="GO" id="GO:0005886">
    <property type="term" value="C:plasma membrane"/>
    <property type="evidence" value="ECO:0007669"/>
    <property type="project" value="UniProtKB-SubCell"/>
</dbReference>
<dbReference type="Gene3D" id="3.60.110.10">
    <property type="entry name" value="Carbon-nitrogen hydrolase"/>
    <property type="match status" value="1"/>
</dbReference>
<dbReference type="InterPro" id="IPR059109">
    <property type="entry name" value="Lnt_membrane_dom"/>
</dbReference>
<feature type="transmembrane region" description="Helical" evidence="10">
    <location>
        <begin position="86"/>
        <end position="106"/>
    </location>
</feature>
<dbReference type="Proteomes" id="UP000308901">
    <property type="component" value="Unassembled WGS sequence"/>
</dbReference>
<dbReference type="GO" id="GO:0042158">
    <property type="term" value="P:lipoprotein biosynthetic process"/>
    <property type="evidence" value="ECO:0007669"/>
    <property type="project" value="InterPro"/>
</dbReference>
<dbReference type="GO" id="GO:0016410">
    <property type="term" value="F:N-acyltransferase activity"/>
    <property type="evidence" value="ECO:0007669"/>
    <property type="project" value="InterPro"/>
</dbReference>
<evidence type="ECO:0000313" key="13">
    <source>
        <dbReference type="Proteomes" id="UP000308901"/>
    </source>
</evidence>
<accession>A0A5R8Y6I0</accession>
<evidence type="ECO:0000256" key="2">
    <source>
        <dbReference type="ARBA" id="ARBA00010065"/>
    </source>
</evidence>
<organism evidence="12 13">
    <name type="scientific">Arcobacter arenosus</name>
    <dbReference type="NCBI Taxonomy" id="2576037"/>
    <lineage>
        <taxon>Bacteria</taxon>
        <taxon>Pseudomonadati</taxon>
        <taxon>Campylobacterota</taxon>
        <taxon>Epsilonproteobacteria</taxon>
        <taxon>Campylobacterales</taxon>
        <taxon>Arcobacteraceae</taxon>
        <taxon>Arcobacter</taxon>
    </lineage>
</organism>
<feature type="domain" description="CN hydrolase" evidence="11">
    <location>
        <begin position="198"/>
        <end position="411"/>
    </location>
</feature>
<dbReference type="PROSITE" id="PS50263">
    <property type="entry name" value="CN_HYDROLASE"/>
    <property type="match status" value="1"/>
</dbReference>
<dbReference type="PANTHER" id="PTHR38686:SF1">
    <property type="entry name" value="APOLIPOPROTEIN N-ACYLTRANSFERASE"/>
    <property type="match status" value="1"/>
</dbReference>
<evidence type="ECO:0000256" key="3">
    <source>
        <dbReference type="ARBA" id="ARBA00022475"/>
    </source>
</evidence>
<dbReference type="NCBIfam" id="NF008934">
    <property type="entry name" value="PRK12291.1"/>
    <property type="match status" value="1"/>
</dbReference>
<dbReference type="InterPro" id="IPR003010">
    <property type="entry name" value="C-N_Hydrolase"/>
</dbReference>
<feature type="transmembrane region" description="Helical" evidence="10">
    <location>
        <begin position="47"/>
        <end position="74"/>
    </location>
</feature>
<evidence type="ECO:0000256" key="4">
    <source>
        <dbReference type="ARBA" id="ARBA00022519"/>
    </source>
</evidence>
<dbReference type="InterPro" id="IPR004563">
    <property type="entry name" value="Apolipo_AcylTrfase"/>
</dbReference>
<dbReference type="EMBL" id="VANU01000001">
    <property type="protein sequence ID" value="TLP41112.1"/>
    <property type="molecule type" value="Genomic_DNA"/>
</dbReference>
<dbReference type="RefSeq" id="WP_138151514.1">
    <property type="nucleotide sequence ID" value="NZ_VANU01000001.1"/>
</dbReference>
<feature type="transmembrane region" description="Helical" evidence="10">
    <location>
        <begin position="113"/>
        <end position="134"/>
    </location>
</feature>
<keyword evidence="9 12" id="KW-0012">Acyltransferase</keyword>
<evidence type="ECO:0000256" key="6">
    <source>
        <dbReference type="ARBA" id="ARBA00022692"/>
    </source>
</evidence>
<name>A0A5R8Y6I0_9BACT</name>
<keyword evidence="5 12" id="KW-0808">Transferase</keyword>
<evidence type="ECO:0000256" key="7">
    <source>
        <dbReference type="ARBA" id="ARBA00022989"/>
    </source>
</evidence>
<dbReference type="InterPro" id="IPR059110">
    <property type="entry name" value="Lnt_campylobact"/>
</dbReference>
<feature type="transmembrane region" description="Helical" evidence="10">
    <location>
        <begin position="14"/>
        <end position="35"/>
    </location>
</feature>
<gene>
    <name evidence="12" type="ORF">FDK22_03565</name>
</gene>
<reference evidence="12 13" key="1">
    <citation type="submission" date="2019-05" db="EMBL/GenBank/DDBJ databases">
        <title>Arcobacter sp. nov., isolated from sea sediment.</title>
        <authorList>
            <person name="Kim W."/>
        </authorList>
    </citation>
    <scope>NUCLEOTIDE SEQUENCE [LARGE SCALE GENOMIC DNA]</scope>
    <source>
        <strain evidence="12 13">CAU 1517</strain>
    </source>
</reference>
<dbReference type="PANTHER" id="PTHR38686">
    <property type="entry name" value="APOLIPOPROTEIN N-ACYLTRANSFERASE"/>
    <property type="match status" value="1"/>
</dbReference>
<keyword evidence="8 10" id="KW-0472">Membrane</keyword>
<comment type="subcellular location">
    <subcellularLocation>
        <location evidence="1">Cell membrane</location>
        <topology evidence="1">Multi-pass membrane protein</topology>
    </subcellularLocation>
</comment>
<evidence type="ECO:0000259" key="11">
    <source>
        <dbReference type="PROSITE" id="PS50263"/>
    </source>
</evidence>
<keyword evidence="7 10" id="KW-1133">Transmembrane helix</keyword>
<evidence type="ECO:0000313" key="12">
    <source>
        <dbReference type="EMBL" id="TLP41112.1"/>
    </source>
</evidence>
<keyword evidence="3" id="KW-1003">Cell membrane</keyword>
<keyword evidence="6 10" id="KW-0812">Transmembrane</keyword>
<evidence type="ECO:0000256" key="9">
    <source>
        <dbReference type="ARBA" id="ARBA00023315"/>
    </source>
</evidence>
<dbReference type="OrthoDB" id="9804277at2"/>
<evidence type="ECO:0000256" key="10">
    <source>
        <dbReference type="SAM" id="Phobius"/>
    </source>
</evidence>
<evidence type="ECO:0000256" key="5">
    <source>
        <dbReference type="ARBA" id="ARBA00022679"/>
    </source>
</evidence>
<evidence type="ECO:0000256" key="8">
    <source>
        <dbReference type="ARBA" id="ARBA00023136"/>
    </source>
</evidence>
<keyword evidence="13" id="KW-1185">Reference proteome</keyword>
<comment type="caution">
    <text evidence="12">The sequence shown here is derived from an EMBL/GenBank/DDBJ whole genome shotgun (WGS) entry which is preliminary data.</text>
</comment>
<dbReference type="Pfam" id="PF26365">
    <property type="entry name" value="ApoNAT_membrane"/>
    <property type="match status" value="1"/>
</dbReference>
<dbReference type="AlphaFoldDB" id="A0A5R8Y6I0"/>
<protein>
    <submittedName>
        <fullName evidence="12">Apolipoprotein N-acyltransferase</fullName>
    </submittedName>
</protein>
<keyword evidence="4" id="KW-0997">Cell inner membrane</keyword>
<dbReference type="InterPro" id="IPR036526">
    <property type="entry name" value="C-N_Hydrolase_sf"/>
</dbReference>
<dbReference type="NCBIfam" id="TIGR00546">
    <property type="entry name" value="lnt"/>
    <property type="match status" value="1"/>
</dbReference>
<evidence type="ECO:0000256" key="1">
    <source>
        <dbReference type="ARBA" id="ARBA00004651"/>
    </source>
</evidence>
<sequence>MFLVKREYFNKTNIIKGLIIAFGFSAFIYLAYFGIFNKTINSIFAIVSLYFILTSSRQVAFYIGFFIGIFWFYWVSISLQYYELTFFAPIVVILFGLGFAVIFYIINFIDNIFLRALLIFSLSYIHPLGFNWFIPELVFIDTYFSIEKEYFAVILASLVMFNKLKRYKFLAVFPLIFVVLNSNSNSEIKQANIKIDMPKYQVSQDKKWLKHNLSNIVEQNLKIIDNSIKEENELVILPETVFPILLNHDTFLMEKLLEKSLKINIIAGSLFYEDDNFYNATYFFSKGKVEIAKKYVLVPFGEEIPFPQFLVDIINEIFYNGAKDYKKADKPTDFLIKGEKFRNAICYEATSDKIFENLGDTKYMIAISNNAWFTPSIEPTLQKLLLKYYAKKYNVIIYHQINGSENYIVKP</sequence>
<dbReference type="SUPFAM" id="SSF56317">
    <property type="entry name" value="Carbon-nitrogen hydrolase"/>
    <property type="match status" value="1"/>
</dbReference>
<proteinExistence type="inferred from homology"/>
<keyword evidence="12" id="KW-0449">Lipoprotein</keyword>
<comment type="similarity">
    <text evidence="2">Belongs to the CN hydrolase family. Apolipoprotein N-acyltransferase subfamily.</text>
</comment>